<dbReference type="Pfam" id="PF07730">
    <property type="entry name" value="HisKA_3"/>
    <property type="match status" value="1"/>
</dbReference>
<dbReference type="GO" id="GO:0016020">
    <property type="term" value="C:membrane"/>
    <property type="evidence" value="ECO:0007669"/>
    <property type="project" value="InterPro"/>
</dbReference>
<feature type="domain" description="Histidine kinase/HSP90-like ATPase" evidence="10">
    <location>
        <begin position="302"/>
        <end position="398"/>
    </location>
</feature>
<reference evidence="12 13" key="1">
    <citation type="submission" date="2019-10" db="EMBL/GenBank/DDBJ databases">
        <authorList>
            <person name="Nie G."/>
            <person name="Ming H."/>
            <person name="Yi B."/>
        </authorList>
    </citation>
    <scope>NUCLEOTIDE SEQUENCE [LARGE SCALE GENOMIC DNA]</scope>
    <source>
        <strain evidence="12 13">CFH 90414</strain>
    </source>
</reference>
<feature type="transmembrane region" description="Helical" evidence="9">
    <location>
        <begin position="34"/>
        <end position="51"/>
    </location>
</feature>
<protein>
    <recommendedName>
        <fullName evidence="2">histidine kinase</fullName>
        <ecNumber evidence="2">2.7.13.3</ecNumber>
    </recommendedName>
</protein>
<comment type="catalytic activity">
    <reaction evidence="1">
        <text>ATP + protein L-histidine = ADP + protein N-phospho-L-histidine.</text>
        <dbReference type="EC" id="2.7.13.3"/>
    </reaction>
</comment>
<evidence type="ECO:0000313" key="13">
    <source>
        <dbReference type="Proteomes" id="UP000431080"/>
    </source>
</evidence>
<dbReference type="Gene3D" id="1.20.5.1930">
    <property type="match status" value="1"/>
</dbReference>
<feature type="transmembrane region" description="Helical" evidence="9">
    <location>
        <begin position="7"/>
        <end position="28"/>
    </location>
</feature>
<dbReference type="PIRSF" id="PIRSF037434">
    <property type="entry name" value="STHK_ChrS"/>
    <property type="match status" value="1"/>
</dbReference>
<evidence type="ECO:0000256" key="2">
    <source>
        <dbReference type="ARBA" id="ARBA00012438"/>
    </source>
</evidence>
<evidence type="ECO:0000259" key="11">
    <source>
        <dbReference type="Pfam" id="PF07730"/>
    </source>
</evidence>
<keyword evidence="9" id="KW-0472">Membrane</keyword>
<keyword evidence="3" id="KW-0597">Phosphoprotein</keyword>
<dbReference type="RefSeq" id="WP_153684000.1">
    <property type="nucleotide sequence ID" value="NZ_WJIF01000003.1"/>
</dbReference>
<evidence type="ECO:0000256" key="1">
    <source>
        <dbReference type="ARBA" id="ARBA00000085"/>
    </source>
</evidence>
<evidence type="ECO:0000256" key="4">
    <source>
        <dbReference type="ARBA" id="ARBA00022679"/>
    </source>
</evidence>
<feature type="domain" description="Signal transduction histidine kinase subgroup 3 dimerisation and phosphoacceptor" evidence="11">
    <location>
        <begin position="185"/>
        <end position="258"/>
    </location>
</feature>
<dbReference type="Proteomes" id="UP000431080">
    <property type="component" value="Unassembled WGS sequence"/>
</dbReference>
<feature type="transmembrane region" description="Helical" evidence="9">
    <location>
        <begin position="63"/>
        <end position="84"/>
    </location>
</feature>
<dbReference type="InterPro" id="IPR003594">
    <property type="entry name" value="HATPase_dom"/>
</dbReference>
<name>A0A6I2F4K4_9MICO</name>
<keyword evidence="5" id="KW-0547">Nucleotide-binding</keyword>
<evidence type="ECO:0000256" key="8">
    <source>
        <dbReference type="ARBA" id="ARBA00023012"/>
    </source>
</evidence>
<evidence type="ECO:0000256" key="6">
    <source>
        <dbReference type="ARBA" id="ARBA00022777"/>
    </source>
</evidence>
<evidence type="ECO:0000256" key="9">
    <source>
        <dbReference type="SAM" id="Phobius"/>
    </source>
</evidence>
<keyword evidence="6 12" id="KW-0418">Kinase</keyword>
<dbReference type="InterPro" id="IPR050482">
    <property type="entry name" value="Sensor_HK_TwoCompSys"/>
</dbReference>
<evidence type="ECO:0000256" key="7">
    <source>
        <dbReference type="ARBA" id="ARBA00022840"/>
    </source>
</evidence>
<organism evidence="12 13">
    <name type="scientific">Agromyces agglutinans</name>
    <dbReference type="NCBI Taxonomy" id="2662258"/>
    <lineage>
        <taxon>Bacteria</taxon>
        <taxon>Bacillati</taxon>
        <taxon>Actinomycetota</taxon>
        <taxon>Actinomycetes</taxon>
        <taxon>Micrococcales</taxon>
        <taxon>Microbacteriaceae</taxon>
        <taxon>Agromyces</taxon>
    </lineage>
</organism>
<comment type="caution">
    <text evidence="12">The sequence shown here is derived from an EMBL/GenBank/DDBJ whole genome shotgun (WGS) entry which is preliminary data.</text>
</comment>
<sequence length="406" mass="42317">MVNRRWWDVVALAVVAVTVLFSVLQPPYAAAETGSWAMAGVFLIVYVAYLRGRLGLEDPRHHVAITAVLAVIIAVGIGFDAQFANMLAFAYPYVWITAASTRQAIWGNIAIAGAVLVGTIVFFGWSDLGAALGISAISLGFSLALGLWISHIAGIGEENARLLAELRATQGELAAMHRDAGALQERGRLAREIHDTIAQSLTGLVMVAQRAGNRLAPAVGEPDAADLVAARVDVELIEEMARDALTEARGLVAAFTPVAMETNLADALGRLAATFERETGVQVDVRADASGLGRELEVVLLRSAQEGLANVRKHAGAAHAWIRVEADAAGRNGASGASRDLVRLVVRDDGTGPREAAGARGGFGLAGIRDRVALVGGRVAFGAAPGGGAVLEVEVPVEPHAEGATE</sequence>
<dbReference type="InterPro" id="IPR011712">
    <property type="entry name" value="Sig_transdc_His_kin_sub3_dim/P"/>
</dbReference>
<dbReference type="GO" id="GO:0005524">
    <property type="term" value="F:ATP binding"/>
    <property type="evidence" value="ECO:0007669"/>
    <property type="project" value="UniProtKB-KW"/>
</dbReference>
<keyword evidence="9" id="KW-1133">Transmembrane helix</keyword>
<feature type="transmembrane region" description="Helical" evidence="9">
    <location>
        <begin position="104"/>
        <end position="123"/>
    </location>
</feature>
<keyword evidence="7" id="KW-0067">ATP-binding</keyword>
<evidence type="ECO:0000313" key="12">
    <source>
        <dbReference type="EMBL" id="MRG59519.1"/>
    </source>
</evidence>
<keyword evidence="9" id="KW-0812">Transmembrane</keyword>
<feature type="transmembrane region" description="Helical" evidence="9">
    <location>
        <begin position="130"/>
        <end position="149"/>
    </location>
</feature>
<keyword evidence="13" id="KW-1185">Reference proteome</keyword>
<dbReference type="PANTHER" id="PTHR24421">
    <property type="entry name" value="NITRATE/NITRITE SENSOR PROTEIN NARX-RELATED"/>
    <property type="match status" value="1"/>
</dbReference>
<evidence type="ECO:0000259" key="10">
    <source>
        <dbReference type="Pfam" id="PF02518"/>
    </source>
</evidence>
<keyword evidence="4" id="KW-0808">Transferase</keyword>
<dbReference type="Pfam" id="PF02518">
    <property type="entry name" value="HATPase_c"/>
    <property type="match status" value="1"/>
</dbReference>
<dbReference type="InterPro" id="IPR017205">
    <property type="entry name" value="Sig_transdc_His_kinase_ChrS"/>
</dbReference>
<keyword evidence="8" id="KW-0902">Two-component regulatory system</keyword>
<dbReference type="Gene3D" id="3.30.565.10">
    <property type="entry name" value="Histidine kinase-like ATPase, C-terminal domain"/>
    <property type="match status" value="1"/>
</dbReference>
<dbReference type="PANTHER" id="PTHR24421:SF10">
    <property type="entry name" value="NITRATE_NITRITE SENSOR PROTEIN NARQ"/>
    <property type="match status" value="1"/>
</dbReference>
<evidence type="ECO:0000256" key="5">
    <source>
        <dbReference type="ARBA" id="ARBA00022741"/>
    </source>
</evidence>
<dbReference type="SUPFAM" id="SSF55874">
    <property type="entry name" value="ATPase domain of HSP90 chaperone/DNA topoisomerase II/histidine kinase"/>
    <property type="match status" value="1"/>
</dbReference>
<accession>A0A6I2F4K4</accession>
<dbReference type="EMBL" id="WJIF01000003">
    <property type="protein sequence ID" value="MRG59519.1"/>
    <property type="molecule type" value="Genomic_DNA"/>
</dbReference>
<dbReference type="InterPro" id="IPR036890">
    <property type="entry name" value="HATPase_C_sf"/>
</dbReference>
<dbReference type="GO" id="GO:0000155">
    <property type="term" value="F:phosphorelay sensor kinase activity"/>
    <property type="evidence" value="ECO:0007669"/>
    <property type="project" value="InterPro"/>
</dbReference>
<gene>
    <name evidence="12" type="ORF">GE115_06485</name>
</gene>
<dbReference type="CDD" id="cd16917">
    <property type="entry name" value="HATPase_UhpB-NarQ-NarX-like"/>
    <property type="match status" value="1"/>
</dbReference>
<dbReference type="AlphaFoldDB" id="A0A6I2F4K4"/>
<proteinExistence type="predicted"/>
<dbReference type="EC" id="2.7.13.3" evidence="2"/>
<evidence type="ECO:0000256" key="3">
    <source>
        <dbReference type="ARBA" id="ARBA00022553"/>
    </source>
</evidence>
<dbReference type="GO" id="GO:0046983">
    <property type="term" value="F:protein dimerization activity"/>
    <property type="evidence" value="ECO:0007669"/>
    <property type="project" value="InterPro"/>
</dbReference>